<dbReference type="InterPro" id="IPR051582">
    <property type="entry name" value="LRR_extensin-like_regulator"/>
</dbReference>
<evidence type="ECO:0000256" key="3">
    <source>
        <dbReference type="ARBA" id="ARBA00022525"/>
    </source>
</evidence>
<dbReference type="EMBL" id="JAVXUP010004257">
    <property type="protein sequence ID" value="KAK2997337.1"/>
    <property type="molecule type" value="Genomic_DNA"/>
</dbReference>
<keyword evidence="9" id="KW-0961">Cell wall biogenesis/degradation</keyword>
<protein>
    <recommendedName>
        <fullName evidence="10">Cell wall hydroxyproline-rich glycoprotein</fullName>
    </recommendedName>
</protein>
<evidence type="ECO:0000256" key="7">
    <source>
        <dbReference type="ARBA" id="ARBA00023180"/>
    </source>
</evidence>
<evidence type="ECO:0000259" key="12">
    <source>
        <dbReference type="Pfam" id="PF08263"/>
    </source>
</evidence>
<dbReference type="AlphaFoldDB" id="A0AA88UX42"/>
<sequence length="417" mass="46426">MRASGCILFISLLILSWFSFSLALSDAEASLIAHRQLLSLQEKDNLPDQYEFEVDVQVKFANPRLKHAYVGLQAWKKAMYSDPLNFTSNWEGHDVCSYKGVFCSPALDDPKLNVVSGVDLNHGDIAGYLPVELGLLTDAALFHINSNRFCGIIPKSFEKLKLIHEFDVSNNRFVGQFPNVVLSMPNLKYLDIRYNNFEGDLPPQLFDKALDALFLNDNRFASYIPDNLGKSPASVIVFANNNFKGCIPRSIGNMTNTLNEIVFLSNELSGCLPPEIGLLGNATVIDTRANLFAGILPTTLTGLEKVEHLDVAYNKFTGLVSDSICRLPSLVNFTFGQNYFTGEEKGCQPGSRKGVALDDTSNCLRGRPKQKSQKECVPVVSKPVDCSKDKCSRPSRESPNQLSTLHLQYLFFHHHHL</sequence>
<comment type="caution">
    <text evidence="13">The sequence shown here is derived from an EMBL/GenBank/DDBJ whole genome shotgun (WGS) entry which is preliminary data.</text>
</comment>
<keyword evidence="6" id="KW-0677">Repeat</keyword>
<feature type="signal peptide" evidence="11">
    <location>
        <begin position="1"/>
        <end position="23"/>
    </location>
</feature>
<keyword evidence="2" id="KW-0134">Cell wall</keyword>
<dbReference type="Pfam" id="PF00560">
    <property type="entry name" value="LRR_1"/>
    <property type="match status" value="2"/>
</dbReference>
<evidence type="ECO:0000256" key="10">
    <source>
        <dbReference type="ARBA" id="ARBA00041871"/>
    </source>
</evidence>
<evidence type="ECO:0000256" key="8">
    <source>
        <dbReference type="ARBA" id="ARBA00023278"/>
    </source>
</evidence>
<dbReference type="GO" id="GO:0071555">
    <property type="term" value="P:cell wall organization"/>
    <property type="evidence" value="ECO:0007669"/>
    <property type="project" value="UniProtKB-KW"/>
</dbReference>
<keyword evidence="7" id="KW-0325">Glycoprotein</keyword>
<organism evidence="13 14">
    <name type="scientific">Escallonia herrerae</name>
    <dbReference type="NCBI Taxonomy" id="1293975"/>
    <lineage>
        <taxon>Eukaryota</taxon>
        <taxon>Viridiplantae</taxon>
        <taxon>Streptophyta</taxon>
        <taxon>Embryophyta</taxon>
        <taxon>Tracheophyta</taxon>
        <taxon>Spermatophyta</taxon>
        <taxon>Magnoliopsida</taxon>
        <taxon>eudicotyledons</taxon>
        <taxon>Gunneridae</taxon>
        <taxon>Pentapetalae</taxon>
        <taxon>asterids</taxon>
        <taxon>campanulids</taxon>
        <taxon>Escalloniales</taxon>
        <taxon>Escalloniaceae</taxon>
        <taxon>Escallonia</taxon>
    </lineage>
</organism>
<evidence type="ECO:0000313" key="13">
    <source>
        <dbReference type="EMBL" id="KAK2997337.1"/>
    </source>
</evidence>
<gene>
    <name evidence="13" type="ORF">RJ639_025514</name>
</gene>
<dbReference type="SUPFAM" id="SSF52058">
    <property type="entry name" value="L domain-like"/>
    <property type="match status" value="1"/>
</dbReference>
<evidence type="ECO:0000256" key="9">
    <source>
        <dbReference type="ARBA" id="ARBA00023316"/>
    </source>
</evidence>
<keyword evidence="8" id="KW-0379">Hydroxylation</keyword>
<feature type="domain" description="Leucine-rich repeat-containing N-terminal plant-type" evidence="12">
    <location>
        <begin position="72"/>
        <end position="104"/>
    </location>
</feature>
<dbReference type="InterPro" id="IPR001611">
    <property type="entry name" value="Leu-rich_rpt"/>
</dbReference>
<evidence type="ECO:0000256" key="4">
    <source>
        <dbReference type="ARBA" id="ARBA00022614"/>
    </source>
</evidence>
<keyword evidence="3" id="KW-0964">Secreted</keyword>
<proteinExistence type="predicted"/>
<keyword evidence="4" id="KW-0433">Leucine-rich repeat</keyword>
<dbReference type="InterPro" id="IPR032675">
    <property type="entry name" value="LRR_dom_sf"/>
</dbReference>
<keyword evidence="14" id="KW-1185">Reference proteome</keyword>
<evidence type="ECO:0000256" key="5">
    <source>
        <dbReference type="ARBA" id="ARBA00022729"/>
    </source>
</evidence>
<dbReference type="FunFam" id="3.80.10.10:FF:000224">
    <property type="entry name" value="Leucine-rich repeat extensin-like protein 1"/>
    <property type="match status" value="1"/>
</dbReference>
<feature type="chain" id="PRO_5041638879" description="Cell wall hydroxyproline-rich glycoprotein" evidence="11">
    <location>
        <begin position="24"/>
        <end position="417"/>
    </location>
</feature>
<evidence type="ECO:0000256" key="2">
    <source>
        <dbReference type="ARBA" id="ARBA00022512"/>
    </source>
</evidence>
<comment type="subcellular location">
    <subcellularLocation>
        <location evidence="1">Secreted</location>
        <location evidence="1">Cell wall</location>
    </subcellularLocation>
</comment>
<keyword evidence="5 11" id="KW-0732">Signal</keyword>
<evidence type="ECO:0000256" key="1">
    <source>
        <dbReference type="ARBA" id="ARBA00004191"/>
    </source>
</evidence>
<evidence type="ECO:0000313" key="14">
    <source>
        <dbReference type="Proteomes" id="UP001188597"/>
    </source>
</evidence>
<name>A0AA88UX42_9ASTE</name>
<dbReference type="Proteomes" id="UP001188597">
    <property type="component" value="Unassembled WGS sequence"/>
</dbReference>
<dbReference type="Pfam" id="PF08263">
    <property type="entry name" value="LRRNT_2"/>
    <property type="match status" value="1"/>
</dbReference>
<dbReference type="PANTHER" id="PTHR32093:SF169">
    <property type="entry name" value="POLLEN-SPECIFIC LEUCINE-RICH REPEAT EXTENSIN-LIKE PROTEIN 4"/>
    <property type="match status" value="1"/>
</dbReference>
<evidence type="ECO:0000256" key="11">
    <source>
        <dbReference type="SAM" id="SignalP"/>
    </source>
</evidence>
<accession>A0AA88UX42</accession>
<evidence type="ECO:0000256" key="6">
    <source>
        <dbReference type="ARBA" id="ARBA00022737"/>
    </source>
</evidence>
<reference evidence="13" key="1">
    <citation type="submission" date="2022-12" db="EMBL/GenBank/DDBJ databases">
        <title>Draft genome assemblies for two species of Escallonia (Escalloniales).</title>
        <authorList>
            <person name="Chanderbali A."/>
            <person name="Dervinis C."/>
            <person name="Anghel I."/>
            <person name="Soltis D."/>
            <person name="Soltis P."/>
            <person name="Zapata F."/>
        </authorList>
    </citation>
    <scope>NUCLEOTIDE SEQUENCE</scope>
    <source>
        <strain evidence="13">UCBG64.0493</strain>
        <tissue evidence="13">Leaf</tissue>
    </source>
</reference>
<dbReference type="InterPro" id="IPR013210">
    <property type="entry name" value="LRR_N_plant-typ"/>
</dbReference>
<dbReference type="PANTHER" id="PTHR32093">
    <property type="entry name" value="LEUCINE-RICH REPEAT EXTENSIN-LIKE PROTEIN 3-RELATED"/>
    <property type="match status" value="1"/>
</dbReference>
<dbReference type="Gene3D" id="3.80.10.10">
    <property type="entry name" value="Ribonuclease Inhibitor"/>
    <property type="match status" value="2"/>
</dbReference>